<reference evidence="1" key="2">
    <citation type="submission" date="2024-10" db="UniProtKB">
        <authorList>
            <consortium name="EnsemblProtists"/>
        </authorList>
    </citation>
    <scope>IDENTIFICATION</scope>
</reference>
<protein>
    <submittedName>
        <fullName evidence="1">Uncharacterized protein</fullName>
    </submittedName>
</protein>
<dbReference type="Proteomes" id="UP000013827">
    <property type="component" value="Unassembled WGS sequence"/>
</dbReference>
<accession>A0A0D3I649</accession>
<organism evidence="1 2">
    <name type="scientific">Emiliania huxleyi (strain CCMP1516)</name>
    <dbReference type="NCBI Taxonomy" id="280463"/>
    <lineage>
        <taxon>Eukaryota</taxon>
        <taxon>Haptista</taxon>
        <taxon>Haptophyta</taxon>
        <taxon>Prymnesiophyceae</taxon>
        <taxon>Isochrysidales</taxon>
        <taxon>Noelaerhabdaceae</taxon>
        <taxon>Emiliania</taxon>
    </lineage>
</organism>
<keyword evidence="2" id="KW-1185">Reference proteome</keyword>
<dbReference type="HOGENOM" id="CLU_2629432_0_0_1"/>
<reference evidence="2" key="1">
    <citation type="journal article" date="2013" name="Nature">
        <title>Pan genome of the phytoplankton Emiliania underpins its global distribution.</title>
        <authorList>
            <person name="Read B.A."/>
            <person name="Kegel J."/>
            <person name="Klute M.J."/>
            <person name="Kuo A."/>
            <person name="Lefebvre S.C."/>
            <person name="Maumus F."/>
            <person name="Mayer C."/>
            <person name="Miller J."/>
            <person name="Monier A."/>
            <person name="Salamov A."/>
            <person name="Young J."/>
            <person name="Aguilar M."/>
            <person name="Claverie J.M."/>
            <person name="Frickenhaus S."/>
            <person name="Gonzalez K."/>
            <person name="Herman E.K."/>
            <person name="Lin Y.C."/>
            <person name="Napier J."/>
            <person name="Ogata H."/>
            <person name="Sarno A.F."/>
            <person name="Shmutz J."/>
            <person name="Schroeder D."/>
            <person name="de Vargas C."/>
            <person name="Verret F."/>
            <person name="von Dassow P."/>
            <person name="Valentin K."/>
            <person name="Van de Peer Y."/>
            <person name="Wheeler G."/>
            <person name="Dacks J.B."/>
            <person name="Delwiche C.F."/>
            <person name="Dyhrman S.T."/>
            <person name="Glockner G."/>
            <person name="John U."/>
            <person name="Richards T."/>
            <person name="Worden A.Z."/>
            <person name="Zhang X."/>
            <person name="Grigoriev I.V."/>
            <person name="Allen A.E."/>
            <person name="Bidle K."/>
            <person name="Borodovsky M."/>
            <person name="Bowler C."/>
            <person name="Brownlee C."/>
            <person name="Cock J.M."/>
            <person name="Elias M."/>
            <person name="Gladyshev V.N."/>
            <person name="Groth M."/>
            <person name="Guda C."/>
            <person name="Hadaegh A."/>
            <person name="Iglesias-Rodriguez M.D."/>
            <person name="Jenkins J."/>
            <person name="Jones B.M."/>
            <person name="Lawson T."/>
            <person name="Leese F."/>
            <person name="Lindquist E."/>
            <person name="Lobanov A."/>
            <person name="Lomsadze A."/>
            <person name="Malik S.B."/>
            <person name="Marsh M.E."/>
            <person name="Mackinder L."/>
            <person name="Mock T."/>
            <person name="Mueller-Roeber B."/>
            <person name="Pagarete A."/>
            <person name="Parker M."/>
            <person name="Probert I."/>
            <person name="Quesneville H."/>
            <person name="Raines C."/>
            <person name="Rensing S.A."/>
            <person name="Riano-Pachon D.M."/>
            <person name="Richier S."/>
            <person name="Rokitta S."/>
            <person name="Shiraiwa Y."/>
            <person name="Soanes D.M."/>
            <person name="van der Giezen M."/>
            <person name="Wahlund T.M."/>
            <person name="Williams B."/>
            <person name="Wilson W."/>
            <person name="Wolfe G."/>
            <person name="Wurch L.L."/>
        </authorList>
    </citation>
    <scope>NUCLEOTIDE SEQUENCE</scope>
</reference>
<evidence type="ECO:0000313" key="1">
    <source>
        <dbReference type="EnsemblProtists" id="EOD06734"/>
    </source>
</evidence>
<dbReference type="AlphaFoldDB" id="A0A0D3I649"/>
<proteinExistence type="predicted"/>
<evidence type="ECO:0000313" key="2">
    <source>
        <dbReference type="Proteomes" id="UP000013827"/>
    </source>
</evidence>
<name>A0A0D3I649_EMIH1</name>
<dbReference type="KEGG" id="ehx:EMIHUDRAFT_372180"/>
<dbReference type="RefSeq" id="XP_005759163.1">
    <property type="nucleotide sequence ID" value="XM_005759106.1"/>
</dbReference>
<dbReference type="EnsemblProtists" id="EOD06734">
    <property type="protein sequence ID" value="EOD06734"/>
    <property type="gene ID" value="EMIHUDRAFT_372180"/>
</dbReference>
<sequence length="78" mass="7863">FSSSAPRQGKQDVYPESGRIATSAMAEGAIEGTAGMYEVASPFATAFAFSRFGGAELVRPAGGLSSLAAGAEATSTER</sequence>
<dbReference type="GeneID" id="17252882"/>
<dbReference type="PaxDb" id="2903-EOD06734"/>